<accession>A0A3S5CNL1</accession>
<feature type="compositionally biased region" description="Low complexity" evidence="1">
    <location>
        <begin position="226"/>
        <end position="240"/>
    </location>
</feature>
<feature type="compositionally biased region" description="Gly residues" evidence="1">
    <location>
        <begin position="194"/>
        <end position="203"/>
    </location>
</feature>
<gene>
    <name evidence="2" type="ORF">PXEA_LOCUS17053</name>
</gene>
<evidence type="ECO:0000313" key="2">
    <source>
        <dbReference type="EMBL" id="VEL23613.1"/>
    </source>
</evidence>
<evidence type="ECO:0000313" key="3">
    <source>
        <dbReference type="Proteomes" id="UP000784294"/>
    </source>
</evidence>
<proteinExistence type="predicted"/>
<sequence>EEEEEEEEEERRRRKGGEVSDTTFETCGKVDAERRTHLADRRSRSHSRVCMVQDLMTQIDTRPHGNCTCPYCQAAVRMAELRPVDFRSRRADSLPSMPRETSVNQPVESWHKRFLWRPGAAGAHVSTEAGVETASFPVGYDPEQRLEGQSVPELEERQLRKQQQQQKKQQTQPHQQHEQQQEAQTQKQVQSGTGKLGPAGGAAKGRFVLGVRRKTSKSAAAAAAASAAARDRSSATNTTSGFGSSPDPVGSSTEAELEDDTLRASGGKGKAKRKSDNMKRRRRIRLGHCGTFLLALFPWQPPNAADCYSKYTFASSKIPRKNVIWETDMVFLGIHTFPVTQWTRGNVVEWLTCQAQILYYRGSTPAVDVDKAYARSKLQSTGAWMRTTFGRARL</sequence>
<dbReference type="AlphaFoldDB" id="A0A3S5CNL1"/>
<name>A0A3S5CNL1_9PLAT</name>
<feature type="region of interest" description="Disordered" evidence="1">
    <location>
        <begin position="156"/>
        <end position="204"/>
    </location>
</feature>
<comment type="caution">
    <text evidence="2">The sequence shown here is derived from an EMBL/GenBank/DDBJ whole genome shotgun (WGS) entry which is preliminary data.</text>
</comment>
<evidence type="ECO:0000256" key="1">
    <source>
        <dbReference type="SAM" id="MobiDB-lite"/>
    </source>
</evidence>
<organism evidence="2 3">
    <name type="scientific">Protopolystoma xenopodis</name>
    <dbReference type="NCBI Taxonomy" id="117903"/>
    <lineage>
        <taxon>Eukaryota</taxon>
        <taxon>Metazoa</taxon>
        <taxon>Spiralia</taxon>
        <taxon>Lophotrochozoa</taxon>
        <taxon>Platyhelminthes</taxon>
        <taxon>Monogenea</taxon>
        <taxon>Polyopisthocotylea</taxon>
        <taxon>Polystomatidea</taxon>
        <taxon>Polystomatidae</taxon>
        <taxon>Protopolystoma</taxon>
    </lineage>
</organism>
<reference evidence="2" key="1">
    <citation type="submission" date="2018-11" db="EMBL/GenBank/DDBJ databases">
        <authorList>
            <consortium name="Pathogen Informatics"/>
        </authorList>
    </citation>
    <scope>NUCLEOTIDE SEQUENCE</scope>
</reference>
<feature type="region of interest" description="Disordered" evidence="1">
    <location>
        <begin position="1"/>
        <end position="21"/>
    </location>
</feature>
<keyword evidence="3" id="KW-1185">Reference proteome</keyword>
<protein>
    <submittedName>
        <fullName evidence="2">Uncharacterized protein</fullName>
    </submittedName>
</protein>
<dbReference type="Proteomes" id="UP000784294">
    <property type="component" value="Unassembled WGS sequence"/>
</dbReference>
<feature type="compositionally biased region" description="Basic residues" evidence="1">
    <location>
        <begin position="269"/>
        <end position="279"/>
    </location>
</feature>
<feature type="compositionally biased region" description="Low complexity" evidence="1">
    <location>
        <begin position="161"/>
        <end position="174"/>
    </location>
</feature>
<feature type="region of interest" description="Disordered" evidence="1">
    <location>
        <begin position="226"/>
        <end position="279"/>
    </location>
</feature>
<dbReference type="EMBL" id="CAAALY010062863">
    <property type="protein sequence ID" value="VEL23613.1"/>
    <property type="molecule type" value="Genomic_DNA"/>
</dbReference>
<feature type="non-terminal residue" evidence="2">
    <location>
        <position position="394"/>
    </location>
</feature>